<evidence type="ECO:0000256" key="1">
    <source>
        <dbReference type="SAM" id="SignalP"/>
    </source>
</evidence>
<dbReference type="PANTHER" id="PTHR13271">
    <property type="entry name" value="UNCHARACTERIZED PUTATIVE METHYLTRANSFERASE"/>
    <property type="match status" value="1"/>
</dbReference>
<dbReference type="InterPro" id="IPR046341">
    <property type="entry name" value="SET_dom_sf"/>
</dbReference>
<name>A0A7S0ACS3_9STRA</name>
<dbReference type="GO" id="GO:0016279">
    <property type="term" value="F:protein-lysine N-methyltransferase activity"/>
    <property type="evidence" value="ECO:0007669"/>
    <property type="project" value="TreeGrafter"/>
</dbReference>
<proteinExistence type="predicted"/>
<protein>
    <recommendedName>
        <fullName evidence="3">SET domain-containing protein</fullName>
    </recommendedName>
</protein>
<dbReference type="CDD" id="cd10527">
    <property type="entry name" value="SET_LSMT"/>
    <property type="match status" value="1"/>
</dbReference>
<dbReference type="EMBL" id="HBEJ01000885">
    <property type="protein sequence ID" value="CAD8359594.1"/>
    <property type="molecule type" value="Transcribed_RNA"/>
</dbReference>
<gene>
    <name evidence="2" type="ORF">MPOL1434_LOCUS543</name>
</gene>
<dbReference type="AlphaFoldDB" id="A0A7S0ACS3"/>
<dbReference type="InterPro" id="IPR050600">
    <property type="entry name" value="SETD3_SETD6_MTase"/>
</dbReference>
<dbReference type="Gene3D" id="3.90.1410.10">
    <property type="entry name" value="set domain protein methyltransferase, domain 1"/>
    <property type="match status" value="1"/>
</dbReference>
<evidence type="ECO:0000313" key="2">
    <source>
        <dbReference type="EMBL" id="CAD8359594.1"/>
    </source>
</evidence>
<dbReference type="SUPFAM" id="SSF82199">
    <property type="entry name" value="SET domain"/>
    <property type="match status" value="1"/>
</dbReference>
<organism evidence="2">
    <name type="scientific">Minutocellus polymorphus</name>
    <dbReference type="NCBI Taxonomy" id="265543"/>
    <lineage>
        <taxon>Eukaryota</taxon>
        <taxon>Sar</taxon>
        <taxon>Stramenopiles</taxon>
        <taxon>Ochrophyta</taxon>
        <taxon>Bacillariophyta</taxon>
        <taxon>Mediophyceae</taxon>
        <taxon>Cymatosirophycidae</taxon>
        <taxon>Cymatosirales</taxon>
        <taxon>Cymatosiraceae</taxon>
        <taxon>Minutocellus</taxon>
    </lineage>
</organism>
<dbReference type="PANTHER" id="PTHR13271:SF137">
    <property type="entry name" value="SET DOMAIN-CONTAINING PROTEIN"/>
    <property type="match status" value="1"/>
</dbReference>
<accession>A0A7S0ACS3</accession>
<feature type="signal peptide" evidence="1">
    <location>
        <begin position="1"/>
        <end position="18"/>
    </location>
</feature>
<feature type="chain" id="PRO_5031243231" description="SET domain-containing protein" evidence="1">
    <location>
        <begin position="19"/>
        <end position="452"/>
    </location>
</feature>
<keyword evidence="1" id="KW-0732">Signal</keyword>
<reference evidence="2" key="1">
    <citation type="submission" date="2021-01" db="EMBL/GenBank/DDBJ databases">
        <authorList>
            <person name="Corre E."/>
            <person name="Pelletier E."/>
            <person name="Niang G."/>
            <person name="Scheremetjew M."/>
            <person name="Finn R."/>
            <person name="Kale V."/>
            <person name="Holt S."/>
            <person name="Cochrane G."/>
            <person name="Meng A."/>
            <person name="Brown T."/>
            <person name="Cohen L."/>
        </authorList>
    </citation>
    <scope>NUCLEOTIDE SEQUENCE</scope>
    <source>
        <strain evidence="2">CCMP3303</strain>
    </source>
</reference>
<sequence>MRLSFVTVASTTAAVVLSAPVASAFAPTRAAAPLSRYNGQQSSLSMSIDFGEGAERQVQPFDEWATNCGVQRAPGVQLTSQDGLDYYVAASDNLAEGSPVLFVPDQVVFSTRAAKEEFGGAVQEAVSHLGRLGGNDAVPQFYLFVKVLLEYSKGPDSPWFPWLNSMPRLFYNAVSMTDFCYECLPPLVLGLARGEKVKLDNFIDALQKVDGLDPSIKANRDLAKWAFNIVFTRSFGPDDNKQIVPMGDMFNHGTETEVAVNYNDDGSVAMYTTRDVPAGSPLRMSYGDPTNPSYFFARYGFLDESSPATFCKLMLTPTAQLKDMGYDYSRMLFYKETGDVSEEVWDVLLYQELAGNRDVQQQFYNAHMNGDAELKRQIHQQHFAETSTALLKHIDTFLKQLDELSAKGVGKNEMEHPRLPLILRHNEFVKETFLQVRQRIEPMVLEAQGAYA</sequence>
<evidence type="ECO:0008006" key="3">
    <source>
        <dbReference type="Google" id="ProtNLM"/>
    </source>
</evidence>